<protein>
    <recommendedName>
        <fullName evidence="2">Enoyl reductase (ER) domain-containing protein</fullName>
    </recommendedName>
</protein>
<dbReference type="InterPro" id="IPR013149">
    <property type="entry name" value="ADH-like_C"/>
</dbReference>
<proteinExistence type="predicted"/>
<dbReference type="PANTHER" id="PTHR43205">
    <property type="entry name" value="PROSTAGLANDIN REDUCTASE"/>
    <property type="match status" value="1"/>
</dbReference>
<sequence length="345" mass="37951">MEVSNKYVVIKHHIEEAPKESDFELKTESLNLLVDEGSDDIIVKNLYISIDPYHINRMKSFSPSQDAISYSTPLIPGQAIDGPSVGNVVASGNAKFEKGDFVVGIFTWAEYSVVKEGSIMRKLDPSQFPLTYYLGVLGFSGLSAYGGLCEFWKPQKGEKVFVSAASGSIGTLVGQYAKLLGCYVVGSSGTKEKVALLKDKLGFDNAFNYKEEINLNATLKRYFPDGIDIYFDNVGGEMLEAAIDNMNAFGRITICGVISEYDITKKRASPNMLNVIYKRITIKGFLAGDFLNIYSDFLAQTSNYLRSGKLKVIEDISFGVETIPSAFVGIFKGNNIGKKIVELKV</sequence>
<keyword evidence="4" id="KW-1185">Reference proteome</keyword>
<dbReference type="SUPFAM" id="SSF51735">
    <property type="entry name" value="NAD(P)-binding Rossmann-fold domains"/>
    <property type="match status" value="1"/>
</dbReference>
<dbReference type="Gene3D" id="3.40.50.720">
    <property type="entry name" value="NAD(P)-binding Rossmann-like Domain"/>
    <property type="match status" value="1"/>
</dbReference>
<dbReference type="PANTHER" id="PTHR43205:SF12">
    <property type="entry name" value="OS06G0602900 PROTEIN"/>
    <property type="match status" value="1"/>
</dbReference>
<dbReference type="Pfam" id="PF16884">
    <property type="entry name" value="ADH_N_2"/>
    <property type="match status" value="1"/>
</dbReference>
<dbReference type="Pfam" id="PF00107">
    <property type="entry name" value="ADH_zinc_N"/>
    <property type="match status" value="1"/>
</dbReference>
<dbReference type="Gene3D" id="3.90.180.10">
    <property type="entry name" value="Medium-chain alcohol dehydrogenases, catalytic domain"/>
    <property type="match status" value="1"/>
</dbReference>
<dbReference type="InterPro" id="IPR045010">
    <property type="entry name" value="MDR_fam"/>
</dbReference>
<reference evidence="3 4" key="1">
    <citation type="journal article" date="2023" name="Plants (Basel)">
        <title>Bridging the Gap: Combining Genomics and Transcriptomics Approaches to Understand Stylosanthes scabra, an Orphan Legume from the Brazilian Caatinga.</title>
        <authorList>
            <person name="Ferreira-Neto J.R.C."/>
            <person name="da Silva M.D."/>
            <person name="Binneck E."/>
            <person name="de Melo N.F."/>
            <person name="da Silva R.H."/>
            <person name="de Melo A.L.T.M."/>
            <person name="Pandolfi V."/>
            <person name="Bustamante F.O."/>
            <person name="Brasileiro-Vidal A.C."/>
            <person name="Benko-Iseppon A.M."/>
        </authorList>
    </citation>
    <scope>NUCLEOTIDE SEQUENCE [LARGE SCALE GENOMIC DNA]</scope>
    <source>
        <tissue evidence="3">Leaves</tissue>
    </source>
</reference>
<evidence type="ECO:0000256" key="1">
    <source>
        <dbReference type="ARBA" id="ARBA00023002"/>
    </source>
</evidence>
<accession>A0ABU6Z4B6</accession>
<dbReference type="InterPro" id="IPR020843">
    <property type="entry name" value="ER"/>
</dbReference>
<organism evidence="3 4">
    <name type="scientific">Stylosanthes scabra</name>
    <dbReference type="NCBI Taxonomy" id="79078"/>
    <lineage>
        <taxon>Eukaryota</taxon>
        <taxon>Viridiplantae</taxon>
        <taxon>Streptophyta</taxon>
        <taxon>Embryophyta</taxon>
        <taxon>Tracheophyta</taxon>
        <taxon>Spermatophyta</taxon>
        <taxon>Magnoliopsida</taxon>
        <taxon>eudicotyledons</taxon>
        <taxon>Gunneridae</taxon>
        <taxon>Pentapetalae</taxon>
        <taxon>rosids</taxon>
        <taxon>fabids</taxon>
        <taxon>Fabales</taxon>
        <taxon>Fabaceae</taxon>
        <taxon>Papilionoideae</taxon>
        <taxon>50 kb inversion clade</taxon>
        <taxon>dalbergioids sensu lato</taxon>
        <taxon>Dalbergieae</taxon>
        <taxon>Pterocarpus clade</taxon>
        <taxon>Stylosanthes</taxon>
    </lineage>
</organism>
<dbReference type="InterPro" id="IPR041694">
    <property type="entry name" value="ADH_N_2"/>
</dbReference>
<gene>
    <name evidence="3" type="ORF">PIB30_009204</name>
</gene>
<comment type="caution">
    <text evidence="3">The sequence shown here is derived from an EMBL/GenBank/DDBJ whole genome shotgun (WGS) entry which is preliminary data.</text>
</comment>
<evidence type="ECO:0000313" key="3">
    <source>
        <dbReference type="EMBL" id="MED6216611.1"/>
    </source>
</evidence>
<dbReference type="SMART" id="SM00829">
    <property type="entry name" value="PKS_ER"/>
    <property type="match status" value="1"/>
</dbReference>
<dbReference type="EMBL" id="JASCZI010271881">
    <property type="protein sequence ID" value="MED6216611.1"/>
    <property type="molecule type" value="Genomic_DNA"/>
</dbReference>
<evidence type="ECO:0000313" key="4">
    <source>
        <dbReference type="Proteomes" id="UP001341840"/>
    </source>
</evidence>
<keyword evidence="1" id="KW-0560">Oxidoreductase</keyword>
<dbReference type="SUPFAM" id="SSF50129">
    <property type="entry name" value="GroES-like"/>
    <property type="match status" value="1"/>
</dbReference>
<name>A0ABU6Z4B6_9FABA</name>
<dbReference type="InterPro" id="IPR011032">
    <property type="entry name" value="GroES-like_sf"/>
</dbReference>
<dbReference type="Proteomes" id="UP001341840">
    <property type="component" value="Unassembled WGS sequence"/>
</dbReference>
<feature type="domain" description="Enoyl reductase (ER)" evidence="2">
    <location>
        <begin position="26"/>
        <end position="341"/>
    </location>
</feature>
<evidence type="ECO:0000259" key="2">
    <source>
        <dbReference type="SMART" id="SM00829"/>
    </source>
</evidence>
<dbReference type="InterPro" id="IPR036291">
    <property type="entry name" value="NAD(P)-bd_dom_sf"/>
</dbReference>